<protein>
    <submittedName>
        <fullName evidence="2">Uncharacterized protein</fullName>
    </submittedName>
</protein>
<reference evidence="2 3" key="1">
    <citation type="journal article" date="2023" name="Plants (Basel)">
        <title>Bridging the Gap: Combining Genomics and Transcriptomics Approaches to Understand Stylosanthes scabra, an Orphan Legume from the Brazilian Caatinga.</title>
        <authorList>
            <person name="Ferreira-Neto J.R.C."/>
            <person name="da Silva M.D."/>
            <person name="Binneck E."/>
            <person name="de Melo N.F."/>
            <person name="da Silva R.H."/>
            <person name="de Melo A.L.T.M."/>
            <person name="Pandolfi V."/>
            <person name="Bustamante F.O."/>
            <person name="Brasileiro-Vidal A.C."/>
            <person name="Benko-Iseppon A.M."/>
        </authorList>
    </citation>
    <scope>NUCLEOTIDE SEQUENCE [LARGE SCALE GENOMIC DNA]</scope>
    <source>
        <tissue evidence="2">Leaves</tissue>
    </source>
</reference>
<organism evidence="2 3">
    <name type="scientific">Stylosanthes scabra</name>
    <dbReference type="NCBI Taxonomy" id="79078"/>
    <lineage>
        <taxon>Eukaryota</taxon>
        <taxon>Viridiplantae</taxon>
        <taxon>Streptophyta</taxon>
        <taxon>Embryophyta</taxon>
        <taxon>Tracheophyta</taxon>
        <taxon>Spermatophyta</taxon>
        <taxon>Magnoliopsida</taxon>
        <taxon>eudicotyledons</taxon>
        <taxon>Gunneridae</taxon>
        <taxon>Pentapetalae</taxon>
        <taxon>rosids</taxon>
        <taxon>fabids</taxon>
        <taxon>Fabales</taxon>
        <taxon>Fabaceae</taxon>
        <taxon>Papilionoideae</taxon>
        <taxon>50 kb inversion clade</taxon>
        <taxon>dalbergioids sensu lato</taxon>
        <taxon>Dalbergieae</taxon>
        <taxon>Pterocarpus clade</taxon>
        <taxon>Stylosanthes</taxon>
    </lineage>
</organism>
<dbReference type="EMBL" id="JASCZI010181497">
    <property type="protein sequence ID" value="MED6184039.1"/>
    <property type="molecule type" value="Genomic_DNA"/>
</dbReference>
<comment type="caution">
    <text evidence="2">The sequence shown here is derived from an EMBL/GenBank/DDBJ whole genome shotgun (WGS) entry which is preliminary data.</text>
</comment>
<proteinExistence type="predicted"/>
<sequence>MRGMHSISTHGRDTLLLSLSFTVFNCFTTFNCFQLLSTAFTLRTAFKQTQLQPTAIKNKLSLSLPEQNDPSLILGILVAPCDTSVKTSRHRLRGIRCFQTTTTKASPPKRACQEYNDIDVEETAELGMIKMRSITSRARSSPDRFMVEGLTLTVLICSLSLRSTEEVVLVCLGLRLQLLWFRLMCSIQIPCRCTLCRSQGMLLHGWDHLNEIIHPIVVIPLVYWEEERRDIKNEQEDPKKEKDPEEELGQEHEKTKKSDESQTMDTNTHAIALISSPLGLLTLPFLPHCSSSSLPHRRSASILSPTHCQFSLSSFSSVLPVLCVASFLRVVFVRVICLDASPNALHRSSSPMPSTSLI</sequence>
<name>A0ABU6WDY3_9FABA</name>
<evidence type="ECO:0000313" key="2">
    <source>
        <dbReference type="EMBL" id="MED6184039.1"/>
    </source>
</evidence>
<keyword evidence="3" id="KW-1185">Reference proteome</keyword>
<gene>
    <name evidence="2" type="ORF">PIB30_043543</name>
</gene>
<evidence type="ECO:0000256" key="1">
    <source>
        <dbReference type="SAM" id="MobiDB-lite"/>
    </source>
</evidence>
<feature type="compositionally biased region" description="Basic and acidic residues" evidence="1">
    <location>
        <begin position="233"/>
        <end position="260"/>
    </location>
</feature>
<dbReference type="Proteomes" id="UP001341840">
    <property type="component" value="Unassembled WGS sequence"/>
</dbReference>
<feature type="region of interest" description="Disordered" evidence="1">
    <location>
        <begin position="233"/>
        <end position="263"/>
    </location>
</feature>
<accession>A0ABU6WDY3</accession>
<evidence type="ECO:0000313" key="3">
    <source>
        <dbReference type="Proteomes" id="UP001341840"/>
    </source>
</evidence>